<evidence type="ECO:0000313" key="1">
    <source>
        <dbReference type="EMBL" id="EFH89157.1"/>
    </source>
</evidence>
<protein>
    <submittedName>
        <fullName evidence="1">Uncharacterized protein</fullName>
    </submittedName>
</protein>
<dbReference type="EMBL" id="ADVG01000001">
    <property type="protein sequence ID" value="EFH89157.1"/>
    <property type="molecule type" value="Genomic_DNA"/>
</dbReference>
<reference evidence="1 2" key="1">
    <citation type="journal article" date="2011" name="Stand. Genomic Sci.">
        <title>Non-contiguous finished genome sequence and contextual data of the filamentous soil bacterium Ktedonobacter racemifer type strain (SOSP1-21).</title>
        <authorList>
            <person name="Chang Y.J."/>
            <person name="Land M."/>
            <person name="Hauser L."/>
            <person name="Chertkov O."/>
            <person name="Del Rio T.G."/>
            <person name="Nolan M."/>
            <person name="Copeland A."/>
            <person name="Tice H."/>
            <person name="Cheng J.F."/>
            <person name="Lucas S."/>
            <person name="Han C."/>
            <person name="Goodwin L."/>
            <person name="Pitluck S."/>
            <person name="Ivanova N."/>
            <person name="Ovchinikova G."/>
            <person name="Pati A."/>
            <person name="Chen A."/>
            <person name="Palaniappan K."/>
            <person name="Mavromatis K."/>
            <person name="Liolios K."/>
            <person name="Brettin T."/>
            <person name="Fiebig A."/>
            <person name="Rohde M."/>
            <person name="Abt B."/>
            <person name="Goker M."/>
            <person name="Detter J.C."/>
            <person name="Woyke T."/>
            <person name="Bristow J."/>
            <person name="Eisen J.A."/>
            <person name="Markowitz V."/>
            <person name="Hugenholtz P."/>
            <person name="Kyrpides N.C."/>
            <person name="Klenk H.P."/>
            <person name="Lapidus A."/>
        </authorList>
    </citation>
    <scope>NUCLEOTIDE SEQUENCE [LARGE SCALE GENOMIC DNA]</scope>
    <source>
        <strain evidence="2">DSM 44963</strain>
    </source>
</reference>
<comment type="caution">
    <text evidence="1">The sequence shown here is derived from an EMBL/GenBank/DDBJ whole genome shotgun (WGS) entry which is preliminary data.</text>
</comment>
<evidence type="ECO:0000313" key="2">
    <source>
        <dbReference type="Proteomes" id="UP000004508"/>
    </source>
</evidence>
<dbReference type="InParanoid" id="D6TIA0"/>
<dbReference type="AlphaFoldDB" id="D6TIA0"/>
<organism evidence="1 2">
    <name type="scientific">Ktedonobacter racemifer DSM 44963</name>
    <dbReference type="NCBI Taxonomy" id="485913"/>
    <lineage>
        <taxon>Bacteria</taxon>
        <taxon>Bacillati</taxon>
        <taxon>Chloroflexota</taxon>
        <taxon>Ktedonobacteria</taxon>
        <taxon>Ktedonobacterales</taxon>
        <taxon>Ktedonobacteraceae</taxon>
        <taxon>Ktedonobacter</taxon>
    </lineage>
</organism>
<keyword evidence="2" id="KW-1185">Reference proteome</keyword>
<dbReference type="Proteomes" id="UP000004508">
    <property type="component" value="Unassembled WGS sequence"/>
</dbReference>
<proteinExistence type="predicted"/>
<sequence>MPNAKGNHLLLKQGKGITPTGLAPPRGGCAGWVRASQIWLPHYASILSSPYGICLTQALTEPCQKLLGFSPCGVSQSGQTASDVSMKQQRETRLCNLVRGRAKYTLLVVGYLHATTGQALYDPMSEKHE</sequence>
<name>D6TIA0_KTERA</name>
<accession>D6TIA0</accession>
<gene>
    <name evidence="1" type="ORF">Krac_10697</name>
</gene>